<feature type="active site" evidence="5">
    <location>
        <position position="41"/>
    </location>
</feature>
<evidence type="ECO:0000313" key="9">
    <source>
        <dbReference type="Proteomes" id="UP000460157"/>
    </source>
</evidence>
<feature type="domain" description="Acylphosphatase-like" evidence="7">
    <location>
        <begin position="8"/>
        <end position="99"/>
    </location>
</feature>
<keyword evidence="5" id="KW-0378">Hydrolase</keyword>
<evidence type="ECO:0000313" key="8">
    <source>
        <dbReference type="EMBL" id="MVT25303.1"/>
    </source>
</evidence>
<dbReference type="PRINTS" id="PR00112">
    <property type="entry name" value="ACYLPHPHTASE"/>
</dbReference>
<evidence type="ECO:0000256" key="5">
    <source>
        <dbReference type="PROSITE-ProRule" id="PRU00520"/>
    </source>
</evidence>
<dbReference type="PROSITE" id="PS00151">
    <property type="entry name" value="ACYLPHOSPHATASE_2"/>
    <property type="match status" value="1"/>
</dbReference>
<dbReference type="InterPro" id="IPR017968">
    <property type="entry name" value="Acylphosphatase_CS"/>
</dbReference>
<evidence type="ECO:0000256" key="2">
    <source>
        <dbReference type="ARBA" id="ARBA00012150"/>
    </source>
</evidence>
<dbReference type="RefSeq" id="WP_157321155.1">
    <property type="nucleotide sequence ID" value="NZ_BMFX01000004.1"/>
</dbReference>
<dbReference type="EC" id="3.6.1.7" evidence="2 5"/>
<keyword evidence="9" id="KW-1185">Reference proteome</keyword>
<proteinExistence type="inferred from homology"/>
<evidence type="ECO:0000256" key="3">
    <source>
        <dbReference type="ARBA" id="ARBA00015991"/>
    </source>
</evidence>
<gene>
    <name evidence="8" type="ORF">GNZ21_02825</name>
</gene>
<dbReference type="Pfam" id="PF00708">
    <property type="entry name" value="Acylphosphatase"/>
    <property type="match status" value="1"/>
</dbReference>
<dbReference type="SUPFAM" id="SSF54975">
    <property type="entry name" value="Acylphosphatase/BLUF domain-like"/>
    <property type="match status" value="1"/>
</dbReference>
<dbReference type="GO" id="GO:0003998">
    <property type="term" value="F:acylphosphatase activity"/>
    <property type="evidence" value="ECO:0007669"/>
    <property type="project" value="UniProtKB-EC"/>
</dbReference>
<dbReference type="InterPro" id="IPR001792">
    <property type="entry name" value="Acylphosphatase-like_dom"/>
</dbReference>
<dbReference type="OrthoDB" id="3182027at2"/>
<feature type="active site" evidence="5">
    <location>
        <position position="23"/>
    </location>
</feature>
<dbReference type="Proteomes" id="UP000460157">
    <property type="component" value="Unassembled WGS sequence"/>
</dbReference>
<sequence>MAPAFSTGTFLRISGRVQGVNYRNSAKRQADELGLIGWVRNTSEGTVELLVGGEGPAVEALITWCGTGPQRAEVTEVEARPATEAQLETLPEVGFQVRR</sequence>
<dbReference type="PROSITE" id="PS51160">
    <property type="entry name" value="ACYLPHOSPHATASE_3"/>
    <property type="match status" value="1"/>
</dbReference>
<name>A0A7K1UFP9_9MICC</name>
<accession>A0A7K1UFP9</accession>
<dbReference type="PANTHER" id="PTHR47268:SF4">
    <property type="entry name" value="ACYLPHOSPHATASE"/>
    <property type="match status" value="1"/>
</dbReference>
<dbReference type="AlphaFoldDB" id="A0A7K1UFP9"/>
<evidence type="ECO:0000256" key="4">
    <source>
        <dbReference type="ARBA" id="ARBA00047645"/>
    </source>
</evidence>
<dbReference type="InterPro" id="IPR020456">
    <property type="entry name" value="Acylphosphatase"/>
</dbReference>
<comment type="catalytic activity">
    <reaction evidence="4 5">
        <text>an acyl phosphate + H2O = a carboxylate + phosphate + H(+)</text>
        <dbReference type="Rhea" id="RHEA:14965"/>
        <dbReference type="ChEBI" id="CHEBI:15377"/>
        <dbReference type="ChEBI" id="CHEBI:15378"/>
        <dbReference type="ChEBI" id="CHEBI:29067"/>
        <dbReference type="ChEBI" id="CHEBI:43474"/>
        <dbReference type="ChEBI" id="CHEBI:59918"/>
        <dbReference type="EC" id="3.6.1.7"/>
    </reaction>
</comment>
<comment type="caution">
    <text evidence="8">The sequence shown here is derived from an EMBL/GenBank/DDBJ whole genome shotgun (WGS) entry which is preliminary data.</text>
</comment>
<reference evidence="8 9" key="1">
    <citation type="submission" date="2019-12" db="EMBL/GenBank/DDBJ databases">
        <title>Nesterenkonia muleiensis sp. nov., a novel actinobacterium isolated from sap of Populus euphratica.</title>
        <authorList>
            <person name="Wang R."/>
        </authorList>
    </citation>
    <scope>NUCLEOTIDE SEQUENCE [LARGE SCALE GENOMIC DNA]</scope>
    <source>
        <strain evidence="8 9">F10</strain>
    </source>
</reference>
<protein>
    <recommendedName>
        <fullName evidence="3 5">acylphosphatase</fullName>
        <ecNumber evidence="2 5">3.6.1.7</ecNumber>
    </recommendedName>
</protein>
<evidence type="ECO:0000256" key="6">
    <source>
        <dbReference type="RuleBase" id="RU004168"/>
    </source>
</evidence>
<evidence type="ECO:0000256" key="1">
    <source>
        <dbReference type="ARBA" id="ARBA00005614"/>
    </source>
</evidence>
<dbReference type="EMBL" id="WRPM01000021">
    <property type="protein sequence ID" value="MVT25303.1"/>
    <property type="molecule type" value="Genomic_DNA"/>
</dbReference>
<evidence type="ECO:0000259" key="7">
    <source>
        <dbReference type="PROSITE" id="PS51160"/>
    </source>
</evidence>
<dbReference type="InterPro" id="IPR036046">
    <property type="entry name" value="Acylphosphatase-like_dom_sf"/>
</dbReference>
<comment type="similarity">
    <text evidence="1 6">Belongs to the acylphosphatase family.</text>
</comment>
<dbReference type="PANTHER" id="PTHR47268">
    <property type="entry name" value="ACYLPHOSPHATASE"/>
    <property type="match status" value="1"/>
</dbReference>
<dbReference type="Gene3D" id="3.30.70.100">
    <property type="match status" value="1"/>
</dbReference>
<organism evidence="8 9">
    <name type="scientific">Nesterenkonia alkaliphila</name>
    <dbReference type="NCBI Taxonomy" id="1463631"/>
    <lineage>
        <taxon>Bacteria</taxon>
        <taxon>Bacillati</taxon>
        <taxon>Actinomycetota</taxon>
        <taxon>Actinomycetes</taxon>
        <taxon>Micrococcales</taxon>
        <taxon>Micrococcaceae</taxon>
        <taxon>Nesterenkonia</taxon>
    </lineage>
</organism>